<dbReference type="Proteomes" id="UP000807025">
    <property type="component" value="Unassembled WGS sequence"/>
</dbReference>
<organism evidence="1 2">
    <name type="scientific">Pleurotus eryngii</name>
    <name type="common">Boletus of the steppes</name>
    <dbReference type="NCBI Taxonomy" id="5323"/>
    <lineage>
        <taxon>Eukaryota</taxon>
        <taxon>Fungi</taxon>
        <taxon>Dikarya</taxon>
        <taxon>Basidiomycota</taxon>
        <taxon>Agaricomycotina</taxon>
        <taxon>Agaricomycetes</taxon>
        <taxon>Agaricomycetidae</taxon>
        <taxon>Agaricales</taxon>
        <taxon>Pleurotineae</taxon>
        <taxon>Pleurotaceae</taxon>
        <taxon>Pleurotus</taxon>
    </lineage>
</organism>
<proteinExistence type="predicted"/>
<evidence type="ECO:0000313" key="1">
    <source>
        <dbReference type="EMBL" id="KAF9496016.1"/>
    </source>
</evidence>
<protein>
    <submittedName>
        <fullName evidence="1">Uncharacterized protein</fullName>
    </submittedName>
</protein>
<reference evidence="1" key="1">
    <citation type="submission" date="2020-11" db="EMBL/GenBank/DDBJ databases">
        <authorList>
            <consortium name="DOE Joint Genome Institute"/>
            <person name="Ahrendt S."/>
            <person name="Riley R."/>
            <person name="Andreopoulos W."/>
            <person name="Labutti K."/>
            <person name="Pangilinan J."/>
            <person name="Ruiz-Duenas F.J."/>
            <person name="Barrasa J.M."/>
            <person name="Sanchez-Garcia M."/>
            <person name="Camarero S."/>
            <person name="Miyauchi S."/>
            <person name="Serrano A."/>
            <person name="Linde D."/>
            <person name="Babiker R."/>
            <person name="Drula E."/>
            <person name="Ayuso-Fernandez I."/>
            <person name="Pacheco R."/>
            <person name="Padilla G."/>
            <person name="Ferreira P."/>
            <person name="Barriuso J."/>
            <person name="Kellner H."/>
            <person name="Castanera R."/>
            <person name="Alfaro M."/>
            <person name="Ramirez L."/>
            <person name="Pisabarro A.G."/>
            <person name="Kuo A."/>
            <person name="Tritt A."/>
            <person name="Lipzen A."/>
            <person name="He G."/>
            <person name="Yan M."/>
            <person name="Ng V."/>
            <person name="Cullen D."/>
            <person name="Martin F."/>
            <person name="Rosso M.-N."/>
            <person name="Henrissat B."/>
            <person name="Hibbett D."/>
            <person name="Martinez A.T."/>
            <person name="Grigoriev I.V."/>
        </authorList>
    </citation>
    <scope>NUCLEOTIDE SEQUENCE</scope>
    <source>
        <strain evidence="1">ATCC 90797</strain>
    </source>
</reference>
<comment type="caution">
    <text evidence="1">The sequence shown here is derived from an EMBL/GenBank/DDBJ whole genome shotgun (WGS) entry which is preliminary data.</text>
</comment>
<evidence type="ECO:0000313" key="2">
    <source>
        <dbReference type="Proteomes" id="UP000807025"/>
    </source>
</evidence>
<dbReference type="EMBL" id="MU154556">
    <property type="protein sequence ID" value="KAF9496016.1"/>
    <property type="molecule type" value="Genomic_DNA"/>
</dbReference>
<name>A0A9P5ZYI8_PLEER</name>
<sequence>MRIFALEASAAQSPQVRQVFKEATEFDGAPEAKLSGLTGHVAPLLKNGRNTSRNQHICGQDSIMMLNKASYVPKYIYRASGLCTEFLTKWKYTLGRHQLPVPHLVPHKPESSQEFRKSQNCGLVSRPLYPPSCSCIASRARTIQGVGR</sequence>
<dbReference type="AlphaFoldDB" id="A0A9P5ZYI8"/>
<accession>A0A9P5ZYI8</accession>
<gene>
    <name evidence="1" type="ORF">BDN71DRAFT_1446719</name>
</gene>
<keyword evidence="2" id="KW-1185">Reference proteome</keyword>